<comment type="caution">
    <text evidence="8">The sequence shown here is derived from an EMBL/GenBank/DDBJ whole genome shotgun (WGS) entry which is preliminary data.</text>
</comment>
<dbReference type="Gene3D" id="2.40.170.20">
    <property type="entry name" value="TonB-dependent receptor, beta-barrel domain"/>
    <property type="match status" value="1"/>
</dbReference>
<evidence type="ECO:0000256" key="4">
    <source>
        <dbReference type="ARBA" id="ARBA00022692"/>
    </source>
</evidence>
<keyword evidence="2 7" id="KW-0813">Transport</keyword>
<dbReference type="EMBL" id="BAIR01000015">
    <property type="protein sequence ID" value="GAE18989.1"/>
    <property type="molecule type" value="Genomic_DNA"/>
</dbReference>
<keyword evidence="4 7" id="KW-0812">Transmembrane</keyword>
<protein>
    <submittedName>
        <fullName evidence="8">TonB-dependent receptor</fullName>
    </submittedName>
</protein>
<keyword evidence="5 7" id="KW-0472">Membrane</keyword>
<evidence type="ECO:0000256" key="2">
    <source>
        <dbReference type="ARBA" id="ARBA00022448"/>
    </source>
</evidence>
<dbReference type="InterPro" id="IPR036942">
    <property type="entry name" value="Beta-barrel_TonB_sf"/>
</dbReference>
<name>W4PIN0_9BACE</name>
<reference evidence="9" key="1">
    <citation type="journal article" date="2014" name="Genome">
        <title>Draft Genome Sequences of Three Strains of Bacteroides pyogenes Isolated from a Cat and Swine.</title>
        <authorList>
            <person name="Sakamoto M."/>
            <person name="Oshima K."/>
            <person name="Suda W."/>
            <person name="Kitamura K."/>
            <person name="Iida T."/>
            <person name="Hattori M."/>
            <person name="Ohkuma M."/>
        </authorList>
    </citation>
    <scope>NUCLEOTIDE SEQUENCE [LARGE SCALE GENOMIC DNA]</scope>
    <source>
        <strain evidence="9">JCM 6294</strain>
    </source>
</reference>
<evidence type="ECO:0000313" key="8">
    <source>
        <dbReference type="EMBL" id="GAE18989.1"/>
    </source>
</evidence>
<evidence type="ECO:0000313" key="9">
    <source>
        <dbReference type="Proteomes" id="UP000018842"/>
    </source>
</evidence>
<comment type="similarity">
    <text evidence="7">Belongs to the TonB-dependent receptor family.</text>
</comment>
<evidence type="ECO:0000256" key="7">
    <source>
        <dbReference type="PROSITE-ProRule" id="PRU01360"/>
    </source>
</evidence>
<organism evidence="8 9">
    <name type="scientific">Bacteroides pyogenes DSM 20611 = JCM 6294</name>
    <dbReference type="NCBI Taxonomy" id="1121100"/>
    <lineage>
        <taxon>Bacteria</taxon>
        <taxon>Pseudomonadati</taxon>
        <taxon>Bacteroidota</taxon>
        <taxon>Bacteroidia</taxon>
        <taxon>Bacteroidales</taxon>
        <taxon>Bacteroidaceae</taxon>
        <taxon>Bacteroides</taxon>
    </lineage>
</organism>
<evidence type="ECO:0000256" key="3">
    <source>
        <dbReference type="ARBA" id="ARBA00022452"/>
    </source>
</evidence>
<comment type="subcellular location">
    <subcellularLocation>
        <location evidence="1 7">Cell outer membrane</location>
        <topology evidence="1 7">Multi-pass membrane protein</topology>
    </subcellularLocation>
</comment>
<accession>W4PIN0</accession>
<proteinExistence type="inferred from homology"/>
<gene>
    <name evidence="8" type="ORF">JCM6294_1976</name>
</gene>
<dbReference type="Proteomes" id="UP000018842">
    <property type="component" value="Unassembled WGS sequence"/>
</dbReference>
<dbReference type="SUPFAM" id="SSF56935">
    <property type="entry name" value="Porins"/>
    <property type="match status" value="1"/>
</dbReference>
<evidence type="ECO:0000256" key="1">
    <source>
        <dbReference type="ARBA" id="ARBA00004571"/>
    </source>
</evidence>
<evidence type="ECO:0000256" key="6">
    <source>
        <dbReference type="ARBA" id="ARBA00023237"/>
    </source>
</evidence>
<dbReference type="InterPro" id="IPR039426">
    <property type="entry name" value="TonB-dep_rcpt-like"/>
</dbReference>
<dbReference type="GO" id="GO:0009279">
    <property type="term" value="C:cell outer membrane"/>
    <property type="evidence" value="ECO:0007669"/>
    <property type="project" value="UniProtKB-SubCell"/>
</dbReference>
<sequence length="366" mass="41292">MRPSASVAESGLRIDDLENSDLTYEKKHELNVGIDMGLLDNRINIAADWYRRNNFDLIGWATTQGAGGQVNRMGNVATMRSHGFEFTLSTKNIKTPDFQWNTDFIFGYSKTKVTDLKTQSFMFSLISGNGFTQEGYPHRALFSIPFAGLDHSGFPTFYISDRKGEQILVNPSNYGSINFQERENLNFLKYEGPTDPTITGSLGNLFSYKNWKLNVFVTYSAGNKVRLDPVFSYRYNDLDATPKEFKNRWTVKGDEKKTDIPVIASTRDDQQISNLNLAYNAYNYSSARIADGGFVRMKEISLTYTLPNNILKIKSLKSASIKVQGTNLFLIYSDKKLNGQDPEFFRSGGVSAPVPKQFTATLRLGF</sequence>
<dbReference type="AlphaFoldDB" id="W4PIN0"/>
<keyword evidence="3 7" id="KW-1134">Transmembrane beta strand</keyword>
<evidence type="ECO:0000256" key="5">
    <source>
        <dbReference type="ARBA" id="ARBA00023136"/>
    </source>
</evidence>
<dbReference type="PROSITE" id="PS52016">
    <property type="entry name" value="TONB_DEPENDENT_REC_3"/>
    <property type="match status" value="1"/>
</dbReference>
<keyword evidence="8" id="KW-0675">Receptor</keyword>
<keyword evidence="6 7" id="KW-0998">Cell outer membrane</keyword>
<dbReference type="eggNOG" id="COG4206">
    <property type="taxonomic scope" value="Bacteria"/>
</dbReference>